<evidence type="ECO:0000256" key="1">
    <source>
        <dbReference type="ARBA" id="ARBA00004613"/>
    </source>
</evidence>
<keyword evidence="2" id="KW-0964">Secreted</keyword>
<dbReference type="AlphaFoldDB" id="A0A1I1UZZ1"/>
<accession>A0A1I1UZZ1</accession>
<dbReference type="PANTHER" id="PTHR38050:SF2">
    <property type="entry name" value="FERULOYL ESTERASE C-RELATED"/>
    <property type="match status" value="1"/>
</dbReference>
<keyword evidence="3" id="KW-0858">Xylan degradation</keyword>
<dbReference type="OrthoDB" id="5857410at2"/>
<protein>
    <submittedName>
        <fullName evidence="11">Poly(3-hydroxybutyrate) depolymerase</fullName>
    </submittedName>
</protein>
<dbReference type="InterPro" id="IPR000073">
    <property type="entry name" value="AB_hydrolase_1"/>
</dbReference>
<gene>
    <name evidence="11" type="ORF">SAMN02745724_05388</name>
</gene>
<evidence type="ECO:0000256" key="5">
    <source>
        <dbReference type="ARBA" id="ARBA00022801"/>
    </source>
</evidence>
<feature type="domain" description="Phospholipase/carboxylesterase/thioesterase" evidence="9">
    <location>
        <begin position="131"/>
        <end position="218"/>
    </location>
</feature>
<dbReference type="InterPro" id="IPR029058">
    <property type="entry name" value="AB_hydrolase_fold"/>
</dbReference>
<evidence type="ECO:0000256" key="8">
    <source>
        <dbReference type="SAM" id="SignalP"/>
    </source>
</evidence>
<dbReference type="EMBL" id="FOLO01000103">
    <property type="protein sequence ID" value="SFD76367.1"/>
    <property type="molecule type" value="Genomic_DNA"/>
</dbReference>
<organism evidence="11 12">
    <name type="scientific">Pseudoalteromonas denitrificans DSM 6059</name>
    <dbReference type="NCBI Taxonomy" id="1123010"/>
    <lineage>
        <taxon>Bacteria</taxon>
        <taxon>Pseudomonadati</taxon>
        <taxon>Pseudomonadota</taxon>
        <taxon>Gammaproteobacteria</taxon>
        <taxon>Alteromonadales</taxon>
        <taxon>Pseudoalteromonadaceae</taxon>
        <taxon>Pseudoalteromonas</taxon>
    </lineage>
</organism>
<dbReference type="GO" id="GO:0030600">
    <property type="term" value="F:feruloyl esterase activity"/>
    <property type="evidence" value="ECO:0007669"/>
    <property type="project" value="InterPro"/>
</dbReference>
<dbReference type="Pfam" id="PF12697">
    <property type="entry name" value="Abhydrolase_6"/>
    <property type="match status" value="1"/>
</dbReference>
<feature type="signal peptide" evidence="8">
    <location>
        <begin position="1"/>
        <end position="22"/>
    </location>
</feature>
<dbReference type="STRING" id="1123010.SAMN02745724_05388"/>
<keyword evidence="7" id="KW-0624">Polysaccharide degradation</keyword>
<dbReference type="Gene3D" id="3.40.50.1820">
    <property type="entry name" value="alpha/beta hydrolase"/>
    <property type="match status" value="2"/>
</dbReference>
<evidence type="ECO:0000256" key="2">
    <source>
        <dbReference type="ARBA" id="ARBA00022525"/>
    </source>
</evidence>
<evidence type="ECO:0000256" key="4">
    <source>
        <dbReference type="ARBA" id="ARBA00022729"/>
    </source>
</evidence>
<feature type="chain" id="PRO_5011435412" evidence="8">
    <location>
        <begin position="23"/>
        <end position="607"/>
    </location>
</feature>
<dbReference type="PANTHER" id="PTHR38050">
    <property type="match status" value="1"/>
</dbReference>
<dbReference type="Pfam" id="PF02230">
    <property type="entry name" value="Abhydrolase_2"/>
    <property type="match status" value="1"/>
</dbReference>
<evidence type="ECO:0000259" key="10">
    <source>
        <dbReference type="Pfam" id="PF12697"/>
    </source>
</evidence>
<feature type="domain" description="AB hydrolase-1" evidence="10">
    <location>
        <begin position="325"/>
        <end position="597"/>
    </location>
</feature>
<dbReference type="SUPFAM" id="SSF53474">
    <property type="entry name" value="alpha/beta-Hydrolases"/>
    <property type="match status" value="2"/>
</dbReference>
<keyword evidence="6" id="KW-0119">Carbohydrate metabolism</keyword>
<keyword evidence="4 8" id="KW-0732">Signal</keyword>
<dbReference type="InterPro" id="IPR003140">
    <property type="entry name" value="PLipase/COase/thioEstase"/>
</dbReference>
<evidence type="ECO:0000259" key="9">
    <source>
        <dbReference type="Pfam" id="PF02230"/>
    </source>
</evidence>
<proteinExistence type="predicted"/>
<reference evidence="11 12" key="1">
    <citation type="submission" date="2016-10" db="EMBL/GenBank/DDBJ databases">
        <authorList>
            <person name="de Groot N.N."/>
        </authorList>
    </citation>
    <scope>NUCLEOTIDE SEQUENCE [LARGE SCALE GENOMIC DNA]</scope>
    <source>
        <strain evidence="11 12">DSM 6059</strain>
    </source>
</reference>
<evidence type="ECO:0000313" key="12">
    <source>
        <dbReference type="Proteomes" id="UP000198862"/>
    </source>
</evidence>
<name>A0A1I1UZZ1_9GAMM</name>
<dbReference type="GO" id="GO:0005576">
    <property type="term" value="C:extracellular region"/>
    <property type="evidence" value="ECO:0007669"/>
    <property type="project" value="UniProtKB-SubCell"/>
</dbReference>
<comment type="subcellular location">
    <subcellularLocation>
        <location evidence="1">Secreted</location>
    </subcellularLocation>
</comment>
<evidence type="ECO:0000313" key="11">
    <source>
        <dbReference type="EMBL" id="SFD76367.1"/>
    </source>
</evidence>
<dbReference type="RefSeq" id="WP_091991916.1">
    <property type="nucleotide sequence ID" value="NZ_FOLO01000103.1"/>
</dbReference>
<evidence type="ECO:0000256" key="7">
    <source>
        <dbReference type="ARBA" id="ARBA00023326"/>
    </source>
</evidence>
<keyword evidence="5" id="KW-0378">Hydrolase</keyword>
<dbReference type="Proteomes" id="UP000198862">
    <property type="component" value="Unassembled WGS sequence"/>
</dbReference>
<evidence type="ECO:0000256" key="3">
    <source>
        <dbReference type="ARBA" id="ARBA00022651"/>
    </source>
</evidence>
<sequence length="607" mass="68897">MTKINTQLVKTLLSLAVCSLMACNSNINDKPENLDKIAEQVAGFDKYKHSIGDREYYLVKPNNYNANKAYKLLLAFHGSKGTASEMRNMAKFEQYDDNYLIVYPQSKVEEWNEGCDCNKPNRLGIDDLDFVNQIIDDVKLNYHILDDEIYSTGFSQGALFTQNLLCNSSEKFKAVASVAAPMSVQLSEVCNISEPTDYLLIHGTKDNVLPYKGQKHSNWGLISSPDATSLIAQLNQINTEPSVNNLTDNLVLTEYKNETHRTQLLTAQNAGHSWFVNNLDTSKYILKFFQQSSNIKLPKNSFMIKTPSGFNHVRAMGLNNDGPAIVLISGFNKNFHSDSAWYALLQPLLAENYRVYSIDRAGNAWGDYNDQASYRYFVDDLHTVLKSLNEDEISLVSFASSNITAQLFQDKYASDIKINNMVWIDPDILLPHSIALYKGYPVDWYEEFIIDILPYVEEDYFTERSTEKVAAETLEIKDMIAEDLQDKMDWDFYHTITSQRLTITGQKIRATEIANYPTDLDTVSNIALNLDIPITVIDSDFEQADINNADQEDKANLIKWQQEGSQWSKDIAEQTGGQYIELTNSKHLVPFENPEVIKQAIAHLLAQ</sequence>
<dbReference type="GO" id="GO:0045493">
    <property type="term" value="P:xylan catabolic process"/>
    <property type="evidence" value="ECO:0007669"/>
    <property type="project" value="UniProtKB-KW"/>
</dbReference>
<dbReference type="PROSITE" id="PS51257">
    <property type="entry name" value="PROKAR_LIPOPROTEIN"/>
    <property type="match status" value="1"/>
</dbReference>
<dbReference type="InterPro" id="IPR043595">
    <property type="entry name" value="FaeB/C/D"/>
</dbReference>
<evidence type="ECO:0000256" key="6">
    <source>
        <dbReference type="ARBA" id="ARBA00023277"/>
    </source>
</evidence>
<keyword evidence="12" id="KW-1185">Reference proteome</keyword>